<gene>
    <name evidence="2" type="ORF">AAFF_G00046810</name>
</gene>
<keyword evidence="1" id="KW-0732">Signal</keyword>
<accession>A0AAD7WFA8</accession>
<evidence type="ECO:0000313" key="3">
    <source>
        <dbReference type="Proteomes" id="UP001221898"/>
    </source>
</evidence>
<reference evidence="2" key="1">
    <citation type="journal article" date="2023" name="Science">
        <title>Genome structures resolve the early diversification of teleost fishes.</title>
        <authorList>
            <person name="Parey E."/>
            <person name="Louis A."/>
            <person name="Montfort J."/>
            <person name="Bouchez O."/>
            <person name="Roques C."/>
            <person name="Iampietro C."/>
            <person name="Lluch J."/>
            <person name="Castinel A."/>
            <person name="Donnadieu C."/>
            <person name="Desvignes T."/>
            <person name="Floi Bucao C."/>
            <person name="Jouanno E."/>
            <person name="Wen M."/>
            <person name="Mejri S."/>
            <person name="Dirks R."/>
            <person name="Jansen H."/>
            <person name="Henkel C."/>
            <person name="Chen W.J."/>
            <person name="Zahm M."/>
            <person name="Cabau C."/>
            <person name="Klopp C."/>
            <person name="Thompson A.W."/>
            <person name="Robinson-Rechavi M."/>
            <person name="Braasch I."/>
            <person name="Lecointre G."/>
            <person name="Bobe J."/>
            <person name="Postlethwait J.H."/>
            <person name="Berthelot C."/>
            <person name="Roest Crollius H."/>
            <person name="Guiguen Y."/>
        </authorList>
    </citation>
    <scope>NUCLEOTIDE SEQUENCE</scope>
    <source>
        <strain evidence="2">NC1722</strain>
    </source>
</reference>
<evidence type="ECO:0000256" key="1">
    <source>
        <dbReference type="SAM" id="SignalP"/>
    </source>
</evidence>
<dbReference type="AlphaFoldDB" id="A0AAD7WFA8"/>
<evidence type="ECO:0000313" key="2">
    <source>
        <dbReference type="EMBL" id="KAJ8394470.1"/>
    </source>
</evidence>
<sequence length="148" mass="16467">MYSLVFRLAWVVWEITAGFTMATLQSCPSPLTLSFQGGSDHSEGGPCRPCRLRDRPRLGGPNPLTPHLTICCPSSIAEPELDPETVQFLGRPSGLGSRLSYCPGLCLQTAGGVEDWFGVAELYSFRCEKKQLRSREQLRPREQLSPRR</sequence>
<comment type="caution">
    <text evidence="2">The sequence shown here is derived from an EMBL/GenBank/DDBJ whole genome shotgun (WGS) entry which is preliminary data.</text>
</comment>
<feature type="chain" id="PRO_5042192525" evidence="1">
    <location>
        <begin position="23"/>
        <end position="148"/>
    </location>
</feature>
<dbReference type="Proteomes" id="UP001221898">
    <property type="component" value="Unassembled WGS sequence"/>
</dbReference>
<protein>
    <submittedName>
        <fullName evidence="2">Uncharacterized protein</fullName>
    </submittedName>
</protein>
<feature type="signal peptide" evidence="1">
    <location>
        <begin position="1"/>
        <end position="22"/>
    </location>
</feature>
<keyword evidence="3" id="KW-1185">Reference proteome</keyword>
<dbReference type="EMBL" id="JAINUG010000126">
    <property type="protein sequence ID" value="KAJ8394470.1"/>
    <property type="molecule type" value="Genomic_DNA"/>
</dbReference>
<name>A0AAD7WFA8_9TELE</name>
<proteinExistence type="predicted"/>
<organism evidence="2 3">
    <name type="scientific">Aldrovandia affinis</name>
    <dbReference type="NCBI Taxonomy" id="143900"/>
    <lineage>
        <taxon>Eukaryota</taxon>
        <taxon>Metazoa</taxon>
        <taxon>Chordata</taxon>
        <taxon>Craniata</taxon>
        <taxon>Vertebrata</taxon>
        <taxon>Euteleostomi</taxon>
        <taxon>Actinopterygii</taxon>
        <taxon>Neopterygii</taxon>
        <taxon>Teleostei</taxon>
        <taxon>Notacanthiformes</taxon>
        <taxon>Halosauridae</taxon>
        <taxon>Aldrovandia</taxon>
    </lineage>
</organism>
<dbReference type="PROSITE" id="PS51257">
    <property type="entry name" value="PROKAR_LIPOPROTEIN"/>
    <property type="match status" value="1"/>
</dbReference>